<dbReference type="InterPro" id="IPR003508">
    <property type="entry name" value="CIDE-N_dom"/>
</dbReference>
<evidence type="ECO:0000313" key="5">
    <source>
        <dbReference type="Proteomes" id="UP001318040"/>
    </source>
</evidence>
<feature type="compositionally biased region" description="Low complexity" evidence="3">
    <location>
        <begin position="640"/>
        <end position="652"/>
    </location>
</feature>
<proteinExistence type="predicted"/>
<dbReference type="PROSITE" id="PS51135">
    <property type="entry name" value="CIDE_N"/>
    <property type="match status" value="1"/>
</dbReference>
<dbReference type="SMART" id="SM00266">
    <property type="entry name" value="CAD"/>
    <property type="match status" value="1"/>
</dbReference>
<protein>
    <submittedName>
        <fullName evidence="6">Uncharacterized protein LOC116950527 isoform X1</fullName>
    </submittedName>
</protein>
<dbReference type="SUPFAM" id="SSF81783">
    <property type="entry name" value="C-terminal domain of DFF45/ICAD (DFF-C domain)"/>
    <property type="match status" value="1"/>
</dbReference>
<reference evidence="6" key="1">
    <citation type="submission" date="2025-08" db="UniProtKB">
        <authorList>
            <consortium name="RefSeq"/>
        </authorList>
    </citation>
    <scope>IDENTIFICATION</scope>
    <source>
        <tissue evidence="6">Sperm</tissue>
    </source>
</reference>
<dbReference type="KEGG" id="pmrn:116950527"/>
<evidence type="ECO:0000313" key="6">
    <source>
        <dbReference type="RefSeq" id="XP_032824270.1"/>
    </source>
</evidence>
<dbReference type="AlphaFoldDB" id="A0AAJ7X7P1"/>
<feature type="region of interest" description="Disordered" evidence="3">
    <location>
        <begin position="458"/>
        <end position="492"/>
    </location>
</feature>
<sequence>MTGGGHFSPRVASYLDRVFVTPWPPGSPTACAAWAVRPGTASSPPPCQSCGRKPGSDTAKCIFEATGQLEVVAIQQAGTGCVKLSLNAAPDKVEVVLEEDGTIVDDDEYLQLLDKNSRLMLLQPGERWDRPRVDDEVETDGKPLSQSEEVARMLHRDLGLIINLSDLQLRAVAEEQPEVLARWLGGEEAAELVSGACGRVLDNRQQLRDVHSFLALYRRAEDHDRQLRRDRSAATDDVADGRPRPPPVVDPGPAEGDRRPGLRPSDTLDAALLGQLAGDQTAELGLSTEQLEHVTEAGAAAVAHGLGVSTRDALPVVQACRRERESRRQQLLRLGHVRRSIPGPVDPGPLDPGPVDPGPLDPGPLDPGVPTSRSSVDVKYKRPRPFEALLDRFVDRRPTEPGLSMNELKRVIKAKNVVARYFGLSDCNARSIMRACKSEKNSRHQRLLCLEHIRSLPGPVDPGPVDPGPVDPGPVDPGPVDPGPVDPGPVDPASCSSVNVEYDWRRRLRPSGALTVALLGRLVDRRPAEPGLSMAELVHVTAAGVAAVAHGLNVSESDADNLIKTCQHEWDSRNEQMLLFNDNPELSQRSLPLVPDAKSGLQVRKRRSAEDRGRSGWPGEQQKEQEEGGPDCAEVQQKRLSLSLADSPPDLLETMQPMVP</sequence>
<dbReference type="InterPro" id="IPR027296">
    <property type="entry name" value="DFF-C"/>
</dbReference>
<dbReference type="SUPFAM" id="SSF54277">
    <property type="entry name" value="CAD &amp; PB1 domains"/>
    <property type="match status" value="1"/>
</dbReference>
<dbReference type="Pfam" id="PF09033">
    <property type="entry name" value="DFF-C"/>
    <property type="match status" value="1"/>
</dbReference>
<feature type="region of interest" description="Disordered" evidence="3">
    <location>
        <begin position="598"/>
        <end position="660"/>
    </location>
</feature>
<dbReference type="RefSeq" id="XP_032824270.1">
    <property type="nucleotide sequence ID" value="XM_032968379.1"/>
</dbReference>
<dbReference type="InterPro" id="IPR015121">
    <property type="entry name" value="DNA_fragmentation_mid_dom"/>
</dbReference>
<accession>A0AAJ7X7P1</accession>
<dbReference type="PANTHER" id="PTHR12306:SF15">
    <property type="entry name" value="DNAATION FACTOR-RELATED PROTEIN 1, ISOFORM B-RELATED"/>
    <property type="match status" value="1"/>
</dbReference>
<organism evidence="5 6">
    <name type="scientific">Petromyzon marinus</name>
    <name type="common">Sea lamprey</name>
    <dbReference type="NCBI Taxonomy" id="7757"/>
    <lineage>
        <taxon>Eukaryota</taxon>
        <taxon>Metazoa</taxon>
        <taxon>Chordata</taxon>
        <taxon>Craniata</taxon>
        <taxon>Vertebrata</taxon>
        <taxon>Cyclostomata</taxon>
        <taxon>Hyperoartia</taxon>
        <taxon>Petromyzontiformes</taxon>
        <taxon>Petromyzontidae</taxon>
        <taxon>Petromyzon</taxon>
    </lineage>
</organism>
<feature type="region of interest" description="Disordered" evidence="3">
    <location>
        <begin position="334"/>
        <end position="377"/>
    </location>
</feature>
<feature type="compositionally biased region" description="Basic and acidic residues" evidence="3">
    <location>
        <begin position="224"/>
        <end position="243"/>
    </location>
</feature>
<keyword evidence="1 2" id="KW-0053">Apoptosis</keyword>
<dbReference type="Proteomes" id="UP001318040">
    <property type="component" value="Chromosome 39"/>
</dbReference>
<dbReference type="GO" id="GO:0006915">
    <property type="term" value="P:apoptotic process"/>
    <property type="evidence" value="ECO:0007669"/>
    <property type="project" value="UniProtKB-UniRule"/>
</dbReference>
<evidence type="ECO:0000256" key="2">
    <source>
        <dbReference type="PROSITE-ProRule" id="PRU00447"/>
    </source>
</evidence>
<dbReference type="GO" id="GO:0042981">
    <property type="term" value="P:regulation of apoptotic process"/>
    <property type="evidence" value="ECO:0007669"/>
    <property type="project" value="TreeGrafter"/>
</dbReference>
<evidence type="ECO:0000256" key="3">
    <source>
        <dbReference type="SAM" id="MobiDB-lite"/>
    </source>
</evidence>
<dbReference type="Pfam" id="PF02017">
    <property type="entry name" value="CIDE-N"/>
    <property type="match status" value="1"/>
</dbReference>
<feature type="domain" description="CIDE-N" evidence="4">
    <location>
        <begin position="51"/>
        <end position="130"/>
    </location>
</feature>
<evidence type="ECO:0000259" key="4">
    <source>
        <dbReference type="PROSITE" id="PS51135"/>
    </source>
</evidence>
<name>A0AAJ7X7P1_PETMA</name>
<evidence type="ECO:0000256" key="1">
    <source>
        <dbReference type="ARBA" id="ARBA00022703"/>
    </source>
</evidence>
<gene>
    <name evidence="6" type="primary">LOC116950527</name>
</gene>
<keyword evidence="5" id="KW-1185">Reference proteome</keyword>
<dbReference type="Gene3D" id="1.10.1490.10">
    <property type="entry name" value="C-terminal domain of DFF45/ICAD (DFF-C domain)"/>
    <property type="match status" value="2"/>
</dbReference>
<dbReference type="PANTHER" id="PTHR12306">
    <property type="entry name" value="CELL DEATH ACTIVATOR CIDE"/>
    <property type="match status" value="1"/>
</dbReference>
<dbReference type="GeneID" id="116950527"/>
<feature type="region of interest" description="Disordered" evidence="3">
    <location>
        <begin position="224"/>
        <end position="266"/>
    </location>
</feature>
<feature type="compositionally biased region" description="Pro residues" evidence="3">
    <location>
        <begin position="459"/>
        <end position="490"/>
    </location>
</feature>
<feature type="compositionally biased region" description="Pro residues" evidence="3">
    <location>
        <begin position="344"/>
        <end position="367"/>
    </location>
</feature>
<dbReference type="Gene3D" id="3.10.20.10">
    <property type="match status" value="1"/>
</dbReference>